<dbReference type="RefSeq" id="WP_076955567.1">
    <property type="nucleotide sequence ID" value="NZ_MLCO01000008.1"/>
</dbReference>
<gene>
    <name evidence="3" type="ORF">BKE38_01275</name>
</gene>
<dbReference type="AlphaFoldDB" id="A0A1V2HA51"/>
<reference evidence="3 4" key="1">
    <citation type="submission" date="2016-10" db="EMBL/GenBank/DDBJ databases">
        <title>Draft Genome sequence of Roseomonas sp. strain M3.</title>
        <authorList>
            <person name="Subhash Y."/>
            <person name="Lee S."/>
        </authorList>
    </citation>
    <scope>NUCLEOTIDE SEQUENCE [LARGE SCALE GENOMIC DNA]</scope>
    <source>
        <strain evidence="3 4">M3</strain>
    </source>
</reference>
<evidence type="ECO:0008006" key="5">
    <source>
        <dbReference type="Google" id="ProtNLM"/>
    </source>
</evidence>
<feature type="chain" id="PRO_5012075708" description="Lipoprotein" evidence="2">
    <location>
        <begin position="24"/>
        <end position="230"/>
    </location>
</feature>
<evidence type="ECO:0000313" key="3">
    <source>
        <dbReference type="EMBL" id="ONG58941.1"/>
    </source>
</evidence>
<feature type="region of interest" description="Disordered" evidence="1">
    <location>
        <begin position="185"/>
        <end position="205"/>
    </location>
</feature>
<comment type="caution">
    <text evidence="3">The sequence shown here is derived from an EMBL/GenBank/DDBJ whole genome shotgun (WGS) entry which is preliminary data.</text>
</comment>
<evidence type="ECO:0000256" key="2">
    <source>
        <dbReference type="SAM" id="SignalP"/>
    </source>
</evidence>
<sequence length="230" mass="24745">MRRALRCRPAALALLLTLFGAGCDDEPSGLEVPLAQWQRSNAARRPLPTGQGVTLHVPELPGMGCLSTAPPEAMAMCQFRLEERSGRLLPPGRAELEALQVTMLFLPGFYRTHRLFSRAAPENWPPLPGDSMQAAVQGALEGTAAGRRYAVGCWRRQVNAPQGPFACALAVEGLRIGSSLVEFAAPPPAEPQQRAAEAAADPPSGQAMLIDRARVERLVTMIAAIERSFE</sequence>
<keyword evidence="4" id="KW-1185">Reference proteome</keyword>
<keyword evidence="2" id="KW-0732">Signal</keyword>
<organism evidence="3 4">
    <name type="scientific">Teichococcus deserti</name>
    <dbReference type="NCBI Taxonomy" id="1817963"/>
    <lineage>
        <taxon>Bacteria</taxon>
        <taxon>Pseudomonadati</taxon>
        <taxon>Pseudomonadota</taxon>
        <taxon>Alphaproteobacteria</taxon>
        <taxon>Acetobacterales</taxon>
        <taxon>Roseomonadaceae</taxon>
        <taxon>Roseomonas</taxon>
    </lineage>
</organism>
<dbReference type="EMBL" id="MLCO01000008">
    <property type="protein sequence ID" value="ONG58941.1"/>
    <property type="molecule type" value="Genomic_DNA"/>
</dbReference>
<name>A0A1V2HA51_9PROT</name>
<accession>A0A1V2HA51</accession>
<feature type="compositionally biased region" description="Low complexity" evidence="1">
    <location>
        <begin position="191"/>
        <end position="203"/>
    </location>
</feature>
<evidence type="ECO:0000313" key="4">
    <source>
        <dbReference type="Proteomes" id="UP000188879"/>
    </source>
</evidence>
<evidence type="ECO:0000256" key="1">
    <source>
        <dbReference type="SAM" id="MobiDB-lite"/>
    </source>
</evidence>
<protein>
    <recommendedName>
        <fullName evidence="5">Lipoprotein</fullName>
    </recommendedName>
</protein>
<feature type="signal peptide" evidence="2">
    <location>
        <begin position="1"/>
        <end position="23"/>
    </location>
</feature>
<dbReference type="Proteomes" id="UP000188879">
    <property type="component" value="Unassembled WGS sequence"/>
</dbReference>
<dbReference type="PROSITE" id="PS51257">
    <property type="entry name" value="PROKAR_LIPOPROTEIN"/>
    <property type="match status" value="1"/>
</dbReference>
<proteinExistence type="predicted"/>